<dbReference type="EMBL" id="JANPWB010000011">
    <property type="protein sequence ID" value="KAJ1131192.1"/>
    <property type="molecule type" value="Genomic_DNA"/>
</dbReference>
<gene>
    <name evidence="2" type="ORF">NDU88_009531</name>
</gene>
<evidence type="ECO:0000313" key="3">
    <source>
        <dbReference type="Proteomes" id="UP001066276"/>
    </source>
</evidence>
<dbReference type="AlphaFoldDB" id="A0AAV7PVG5"/>
<feature type="compositionally biased region" description="Basic and acidic residues" evidence="1">
    <location>
        <begin position="57"/>
        <end position="83"/>
    </location>
</feature>
<sequence>GETSLRTCVTPEAEGDAWQRKQEEKTPKKMSSILDPKRTSQEKQTNSEDESGTQPKELWREYEATEENRDSDPSAEDEAKHENANTAHHVPGGTWLLQVRAHLPNVYQLVMGRKRGGQEGS</sequence>
<protein>
    <submittedName>
        <fullName evidence="2">Uncharacterized protein</fullName>
    </submittedName>
</protein>
<keyword evidence="3" id="KW-1185">Reference proteome</keyword>
<feature type="non-terminal residue" evidence="2">
    <location>
        <position position="121"/>
    </location>
</feature>
<organism evidence="2 3">
    <name type="scientific">Pleurodeles waltl</name>
    <name type="common">Iberian ribbed newt</name>
    <dbReference type="NCBI Taxonomy" id="8319"/>
    <lineage>
        <taxon>Eukaryota</taxon>
        <taxon>Metazoa</taxon>
        <taxon>Chordata</taxon>
        <taxon>Craniata</taxon>
        <taxon>Vertebrata</taxon>
        <taxon>Euteleostomi</taxon>
        <taxon>Amphibia</taxon>
        <taxon>Batrachia</taxon>
        <taxon>Caudata</taxon>
        <taxon>Salamandroidea</taxon>
        <taxon>Salamandridae</taxon>
        <taxon>Pleurodelinae</taxon>
        <taxon>Pleurodeles</taxon>
    </lineage>
</organism>
<evidence type="ECO:0000256" key="1">
    <source>
        <dbReference type="SAM" id="MobiDB-lite"/>
    </source>
</evidence>
<feature type="region of interest" description="Disordered" evidence="1">
    <location>
        <begin position="1"/>
        <end position="91"/>
    </location>
</feature>
<comment type="caution">
    <text evidence="2">The sequence shown here is derived from an EMBL/GenBank/DDBJ whole genome shotgun (WGS) entry which is preliminary data.</text>
</comment>
<name>A0AAV7PVG5_PLEWA</name>
<dbReference type="Proteomes" id="UP001066276">
    <property type="component" value="Chromosome 7"/>
</dbReference>
<feature type="non-terminal residue" evidence="2">
    <location>
        <position position="1"/>
    </location>
</feature>
<feature type="compositionally biased region" description="Basic and acidic residues" evidence="1">
    <location>
        <begin position="17"/>
        <end position="27"/>
    </location>
</feature>
<evidence type="ECO:0000313" key="2">
    <source>
        <dbReference type="EMBL" id="KAJ1131192.1"/>
    </source>
</evidence>
<proteinExistence type="predicted"/>
<reference evidence="2" key="1">
    <citation type="journal article" date="2022" name="bioRxiv">
        <title>Sequencing and chromosome-scale assembly of the giantPleurodeles waltlgenome.</title>
        <authorList>
            <person name="Brown T."/>
            <person name="Elewa A."/>
            <person name="Iarovenko S."/>
            <person name="Subramanian E."/>
            <person name="Araus A.J."/>
            <person name="Petzold A."/>
            <person name="Susuki M."/>
            <person name="Suzuki K.-i.T."/>
            <person name="Hayashi T."/>
            <person name="Toyoda A."/>
            <person name="Oliveira C."/>
            <person name="Osipova E."/>
            <person name="Leigh N.D."/>
            <person name="Simon A."/>
            <person name="Yun M.H."/>
        </authorList>
    </citation>
    <scope>NUCLEOTIDE SEQUENCE</scope>
    <source>
        <strain evidence="2">20211129_DDA</strain>
        <tissue evidence="2">Liver</tissue>
    </source>
</reference>
<accession>A0AAV7PVG5</accession>